<organism evidence="1">
    <name type="scientific">viral metagenome</name>
    <dbReference type="NCBI Taxonomy" id="1070528"/>
    <lineage>
        <taxon>unclassified sequences</taxon>
        <taxon>metagenomes</taxon>
        <taxon>organismal metagenomes</taxon>
    </lineage>
</organism>
<reference evidence="1" key="1">
    <citation type="journal article" date="2020" name="Nature">
        <title>Giant virus diversity and host interactions through global metagenomics.</title>
        <authorList>
            <person name="Schulz F."/>
            <person name="Roux S."/>
            <person name="Paez-Espino D."/>
            <person name="Jungbluth S."/>
            <person name="Walsh D.A."/>
            <person name="Denef V.J."/>
            <person name="McMahon K.D."/>
            <person name="Konstantinidis K.T."/>
            <person name="Eloe-Fadrosh E.A."/>
            <person name="Kyrpides N.C."/>
            <person name="Woyke T."/>
        </authorList>
    </citation>
    <scope>NUCLEOTIDE SEQUENCE</scope>
    <source>
        <strain evidence="1">GVMAG-S-3300012919-55</strain>
    </source>
</reference>
<dbReference type="EMBL" id="MN740916">
    <property type="protein sequence ID" value="QHU17643.1"/>
    <property type="molecule type" value="Genomic_DNA"/>
</dbReference>
<proteinExistence type="predicted"/>
<name>A0A6C0KK33_9ZZZZ</name>
<evidence type="ECO:0000313" key="1">
    <source>
        <dbReference type="EMBL" id="QHU17643.1"/>
    </source>
</evidence>
<dbReference type="AlphaFoldDB" id="A0A6C0KK33"/>
<sequence length="219" mass="25814">MLTLPYELLYDISYFVELIDILHYVCINKYALNQMKDIFKKQIKRKKTYVNTSFPQFIIDTMNGMHVMVFAPILKFQPKFEGSTGYLDNVEPSEVNYPIMIGVDHCRRSYITLKLKHHNSIIVEVFFQRYSSCSIKWIWTSNHGNNHLENYNGLFSKPSQHWGNIQGFAPSSLNQSAVIINDLQLKKNIKLLLDNKKYIIKRKLFSSTEIRQEKIEFAY</sequence>
<evidence type="ECO:0008006" key="2">
    <source>
        <dbReference type="Google" id="ProtNLM"/>
    </source>
</evidence>
<protein>
    <recommendedName>
        <fullName evidence="2">F-box domain-containing protein</fullName>
    </recommendedName>
</protein>
<accession>A0A6C0KK33</accession>